<proteinExistence type="predicted"/>
<reference evidence="1" key="1">
    <citation type="submission" date="2021-02" db="EMBL/GenBank/DDBJ databases">
        <authorList>
            <person name="Nieuwenhuis M."/>
            <person name="Van De Peppel L.J.J."/>
        </authorList>
    </citation>
    <scope>NUCLEOTIDE SEQUENCE</scope>
    <source>
        <strain evidence="1">D49</strain>
    </source>
</reference>
<dbReference type="InterPro" id="IPR011009">
    <property type="entry name" value="Kinase-like_dom_sf"/>
</dbReference>
<sequence length="358" mass="39977">MVDDFKAIANQALKNCISSCTLPSTTDVDTGFPTLDRIAEELDRSPHFHVKNEADIQDTYETNMAAHCLVVASTLHFQLPVWSSGYLKWTKKYQQPTGEKYAIADGFLSAETLEPRPSWLPAQPCPVYSRMIKDGPLGIWEFKNLVAGSMDTFKAIRDLCVEDKFPWQVAIEDLKVTSTKAPKPPFPGTPFLRIRIPTQEFTARGALCVSGNQFSDIANQISGTVFVKNATSFQQQKALREEFKILHKLRAAGVLCVPIPIGLFRHKNLEQNPAIKISYASLVQEDVGKISIARHRETAGRKVLPPLVKECLKALKEIHKAGYCLGEISLDDIIVRARGFGMSQAVKKIWIQIIRPSK</sequence>
<dbReference type="EMBL" id="JABCKI010000261">
    <property type="protein sequence ID" value="KAG5651319.1"/>
    <property type="molecule type" value="Genomic_DNA"/>
</dbReference>
<name>A0A9P7GKA1_9AGAR</name>
<keyword evidence="2" id="KW-1185">Reference proteome</keyword>
<dbReference type="SUPFAM" id="SSF56112">
    <property type="entry name" value="Protein kinase-like (PK-like)"/>
    <property type="match status" value="1"/>
</dbReference>
<comment type="caution">
    <text evidence="1">The sequence shown here is derived from an EMBL/GenBank/DDBJ whole genome shotgun (WGS) entry which is preliminary data.</text>
</comment>
<organism evidence="1 2">
    <name type="scientific">Sphagnurus paluster</name>
    <dbReference type="NCBI Taxonomy" id="117069"/>
    <lineage>
        <taxon>Eukaryota</taxon>
        <taxon>Fungi</taxon>
        <taxon>Dikarya</taxon>
        <taxon>Basidiomycota</taxon>
        <taxon>Agaricomycotina</taxon>
        <taxon>Agaricomycetes</taxon>
        <taxon>Agaricomycetidae</taxon>
        <taxon>Agaricales</taxon>
        <taxon>Tricholomatineae</taxon>
        <taxon>Lyophyllaceae</taxon>
        <taxon>Sphagnurus</taxon>
    </lineage>
</organism>
<gene>
    <name evidence="1" type="ORF">H0H81_009092</name>
</gene>
<reference evidence="1" key="2">
    <citation type="submission" date="2021-10" db="EMBL/GenBank/DDBJ databases">
        <title>Phylogenomics reveals ancestral predisposition of the termite-cultivated fungus Termitomyces towards a domesticated lifestyle.</title>
        <authorList>
            <person name="Auxier B."/>
            <person name="Grum-Grzhimaylo A."/>
            <person name="Cardenas M.E."/>
            <person name="Lodge J.D."/>
            <person name="Laessoe T."/>
            <person name="Pedersen O."/>
            <person name="Smith M.E."/>
            <person name="Kuyper T.W."/>
            <person name="Franco-Molano E.A."/>
            <person name="Baroni T.J."/>
            <person name="Aanen D.K."/>
        </authorList>
    </citation>
    <scope>NUCLEOTIDE SEQUENCE</scope>
    <source>
        <strain evidence="1">D49</strain>
    </source>
</reference>
<evidence type="ECO:0000313" key="2">
    <source>
        <dbReference type="Proteomes" id="UP000717328"/>
    </source>
</evidence>
<dbReference type="AlphaFoldDB" id="A0A9P7GKA1"/>
<evidence type="ECO:0008006" key="3">
    <source>
        <dbReference type="Google" id="ProtNLM"/>
    </source>
</evidence>
<dbReference type="OrthoDB" id="2931579at2759"/>
<evidence type="ECO:0000313" key="1">
    <source>
        <dbReference type="EMBL" id="KAG5651319.1"/>
    </source>
</evidence>
<dbReference type="Proteomes" id="UP000717328">
    <property type="component" value="Unassembled WGS sequence"/>
</dbReference>
<accession>A0A9P7GKA1</accession>
<protein>
    <recommendedName>
        <fullName evidence="3">Protein kinase domain-containing protein</fullName>
    </recommendedName>
</protein>